<accession>A0A3P8AFJ5</accession>
<sequence length="215" mass="23897">MLHRVLYRKAGRLTSVRAEIKKFTGFGFKEGSPDFENKVAQIERIDFRHLRMIKHILGLRSRGSSKAHVVDVIMNFLMKPDRRTVKRCRPTKCRECSKRDAKQGGGDKVTTNNGIDGDKKKENKKEQGPIPNVSKNSKKAAKKQLAAKTSKRPRLPPGLKLATCSARLRLAMHGRRRVRHVYGSPCTVADVSSSSTVSAGTFGDMFCSSTESPGT</sequence>
<dbReference type="Proteomes" id="UP000050761">
    <property type="component" value="Unassembled WGS sequence"/>
</dbReference>
<evidence type="ECO:0000313" key="2">
    <source>
        <dbReference type="EMBL" id="VDP13187.1"/>
    </source>
</evidence>
<organism evidence="2">
    <name type="scientific">Heligmosomoides polygyrus</name>
    <name type="common">Parasitic roundworm</name>
    <dbReference type="NCBI Taxonomy" id="6339"/>
    <lineage>
        <taxon>Eukaryota</taxon>
        <taxon>Metazoa</taxon>
        <taxon>Ecdysozoa</taxon>
        <taxon>Nematoda</taxon>
        <taxon>Chromadorea</taxon>
        <taxon>Rhabditida</taxon>
        <taxon>Rhabditina</taxon>
        <taxon>Rhabditomorpha</taxon>
        <taxon>Strongyloidea</taxon>
        <taxon>Heligmosomidae</taxon>
        <taxon>Heligmosomoides</taxon>
    </lineage>
</organism>
<dbReference type="WBParaSite" id="HPBE_0001886501-mRNA-1">
    <property type="protein sequence ID" value="HPBE_0001886501-mRNA-1"/>
    <property type="gene ID" value="HPBE_0001886501"/>
</dbReference>
<feature type="compositionally biased region" description="Basic and acidic residues" evidence="1">
    <location>
        <begin position="116"/>
        <end position="127"/>
    </location>
</feature>
<reference evidence="2 3" key="1">
    <citation type="submission" date="2018-11" db="EMBL/GenBank/DDBJ databases">
        <authorList>
            <consortium name="Pathogen Informatics"/>
        </authorList>
    </citation>
    <scope>NUCLEOTIDE SEQUENCE [LARGE SCALE GENOMIC DNA]</scope>
</reference>
<name>A0A3P8AFJ5_HELPZ</name>
<evidence type="ECO:0000313" key="3">
    <source>
        <dbReference type="Proteomes" id="UP000050761"/>
    </source>
</evidence>
<dbReference type="EMBL" id="UZAH01030969">
    <property type="protein sequence ID" value="VDP13187.1"/>
    <property type="molecule type" value="Genomic_DNA"/>
</dbReference>
<evidence type="ECO:0000313" key="4">
    <source>
        <dbReference type="WBParaSite" id="HPBE_0001886501-mRNA-1"/>
    </source>
</evidence>
<evidence type="ECO:0000256" key="1">
    <source>
        <dbReference type="SAM" id="MobiDB-lite"/>
    </source>
</evidence>
<dbReference type="OrthoDB" id="283815at2759"/>
<proteinExistence type="predicted"/>
<dbReference type="AlphaFoldDB" id="A0A3P8AFJ5"/>
<gene>
    <name evidence="2" type="ORF">HPBE_LOCUS18864</name>
</gene>
<reference evidence="4" key="2">
    <citation type="submission" date="2019-09" db="UniProtKB">
        <authorList>
            <consortium name="WormBaseParasite"/>
        </authorList>
    </citation>
    <scope>IDENTIFICATION</scope>
</reference>
<keyword evidence="3" id="KW-1185">Reference proteome</keyword>
<feature type="region of interest" description="Disordered" evidence="1">
    <location>
        <begin position="94"/>
        <end position="159"/>
    </location>
</feature>
<protein>
    <submittedName>
        <fullName evidence="4">DEK_C domain-containing protein</fullName>
    </submittedName>
</protein>